<dbReference type="InterPro" id="IPR034660">
    <property type="entry name" value="DinB/YfiT-like"/>
</dbReference>
<dbReference type="NCBIfam" id="TIGR03083">
    <property type="entry name" value="maleylpyruvate isomerase family mycothiol-dependent enzyme"/>
    <property type="match status" value="1"/>
</dbReference>
<sequence>MTIRTRPADGTRRSALPHRAAMTLAATEYARVAAAMRALSPGDWDRPTDCPAWTVHQLLAHVVGMAAMIASPGEGVHQNREVGRRHREGARVDTLTAYQVERYGDRTPAELCDLMDRLGPRAARARRRVPAPIRALRVPGAEEVGGVPERWRVGYLTDTILTRDPWMHRIDLAHAVGADFGPDAGHDGAVVADVVAEWAGRHGAPCTLVLTGPAGGTWVFGDGDTPALELDAIEFCRVVSGRAPGTGLLATAVPF</sequence>
<dbReference type="RefSeq" id="WP_387701905.1">
    <property type="nucleotide sequence ID" value="NZ_JBIAMX010000014.1"/>
</dbReference>
<gene>
    <name evidence="2" type="ORF">ACFYTF_21760</name>
</gene>
<dbReference type="EMBL" id="JBIAMX010000014">
    <property type="protein sequence ID" value="MFF0545462.1"/>
    <property type="molecule type" value="Genomic_DNA"/>
</dbReference>
<reference evidence="2 3" key="1">
    <citation type="submission" date="2024-10" db="EMBL/GenBank/DDBJ databases">
        <title>The Natural Products Discovery Center: Release of the First 8490 Sequenced Strains for Exploring Actinobacteria Biosynthetic Diversity.</title>
        <authorList>
            <person name="Kalkreuter E."/>
            <person name="Kautsar S.A."/>
            <person name="Yang D."/>
            <person name="Bader C.D."/>
            <person name="Teijaro C.N."/>
            <person name="Fluegel L."/>
            <person name="Davis C.M."/>
            <person name="Simpson J.R."/>
            <person name="Lauterbach L."/>
            <person name="Steele A.D."/>
            <person name="Gui C."/>
            <person name="Meng S."/>
            <person name="Li G."/>
            <person name="Viehrig K."/>
            <person name="Ye F."/>
            <person name="Su P."/>
            <person name="Kiefer A.F."/>
            <person name="Nichols A."/>
            <person name="Cepeda A.J."/>
            <person name="Yan W."/>
            <person name="Fan B."/>
            <person name="Jiang Y."/>
            <person name="Adhikari A."/>
            <person name="Zheng C.-J."/>
            <person name="Schuster L."/>
            <person name="Cowan T.M."/>
            <person name="Smanski M.J."/>
            <person name="Chevrette M.G."/>
            <person name="De Carvalho L.P.S."/>
            <person name="Shen B."/>
        </authorList>
    </citation>
    <scope>NUCLEOTIDE SEQUENCE [LARGE SCALE GENOMIC DNA]</scope>
    <source>
        <strain evidence="2 3">NPDC004045</strain>
    </source>
</reference>
<protein>
    <submittedName>
        <fullName evidence="2">Maleylpyruvate isomerase family mycothiol-dependent enzyme</fullName>
    </submittedName>
</protein>
<organism evidence="2 3">
    <name type="scientific">Nocardia thailandica</name>
    <dbReference type="NCBI Taxonomy" id="257275"/>
    <lineage>
        <taxon>Bacteria</taxon>
        <taxon>Bacillati</taxon>
        <taxon>Actinomycetota</taxon>
        <taxon>Actinomycetes</taxon>
        <taxon>Mycobacteriales</taxon>
        <taxon>Nocardiaceae</taxon>
        <taxon>Nocardia</taxon>
    </lineage>
</organism>
<dbReference type="SUPFAM" id="SSF109854">
    <property type="entry name" value="DinB/YfiT-like putative metalloenzymes"/>
    <property type="match status" value="1"/>
</dbReference>
<feature type="domain" description="Mycothiol-dependent maleylpyruvate isomerase metal-binding" evidence="1">
    <location>
        <begin position="27"/>
        <end position="173"/>
    </location>
</feature>
<dbReference type="Proteomes" id="UP001601444">
    <property type="component" value="Unassembled WGS sequence"/>
</dbReference>
<proteinExistence type="predicted"/>
<dbReference type="Pfam" id="PF11716">
    <property type="entry name" value="MDMPI_N"/>
    <property type="match status" value="1"/>
</dbReference>
<dbReference type="GO" id="GO:0016853">
    <property type="term" value="F:isomerase activity"/>
    <property type="evidence" value="ECO:0007669"/>
    <property type="project" value="UniProtKB-KW"/>
</dbReference>
<keyword evidence="3" id="KW-1185">Reference proteome</keyword>
<dbReference type="Gene3D" id="1.20.120.450">
    <property type="entry name" value="dinb family like domain"/>
    <property type="match status" value="1"/>
</dbReference>
<dbReference type="InterPro" id="IPR024344">
    <property type="entry name" value="MDMPI_metal-binding"/>
</dbReference>
<keyword evidence="2" id="KW-0413">Isomerase</keyword>
<evidence type="ECO:0000313" key="3">
    <source>
        <dbReference type="Proteomes" id="UP001601444"/>
    </source>
</evidence>
<accession>A0ABW6PT37</accession>
<evidence type="ECO:0000313" key="2">
    <source>
        <dbReference type="EMBL" id="MFF0545462.1"/>
    </source>
</evidence>
<dbReference type="InterPro" id="IPR017517">
    <property type="entry name" value="Maleyloyr_isom"/>
</dbReference>
<name>A0ABW6PT37_9NOCA</name>
<evidence type="ECO:0000259" key="1">
    <source>
        <dbReference type="Pfam" id="PF11716"/>
    </source>
</evidence>
<comment type="caution">
    <text evidence="2">The sequence shown here is derived from an EMBL/GenBank/DDBJ whole genome shotgun (WGS) entry which is preliminary data.</text>
</comment>